<reference evidence="1 2" key="1">
    <citation type="submission" date="2019-02" db="EMBL/GenBank/DDBJ databases">
        <title>The genomic architecture of introgression among sibling species of bacteria.</title>
        <authorList>
            <person name="Cavassim M.I.A."/>
            <person name="Moeskjaer S."/>
            <person name="Moslemi C."/>
            <person name="Fields B."/>
            <person name="Bachmann A."/>
            <person name="Vilhjalmsson B."/>
            <person name="Schierup M.H."/>
            <person name="Young J.P.W."/>
            <person name="Andersen S.U."/>
        </authorList>
    </citation>
    <scope>NUCLEOTIDE SEQUENCE [LARGE SCALE GENOMIC DNA]</scope>
    <source>
        <strain evidence="1 2">SM135B</strain>
    </source>
</reference>
<organism evidence="1 2">
    <name type="scientific">Rhizobium leguminosarum</name>
    <dbReference type="NCBI Taxonomy" id="384"/>
    <lineage>
        <taxon>Bacteria</taxon>
        <taxon>Pseudomonadati</taxon>
        <taxon>Pseudomonadota</taxon>
        <taxon>Alphaproteobacteria</taxon>
        <taxon>Hyphomicrobiales</taxon>
        <taxon>Rhizobiaceae</taxon>
        <taxon>Rhizobium/Agrobacterium group</taxon>
        <taxon>Rhizobium</taxon>
    </lineage>
</organism>
<proteinExistence type="predicted"/>
<name>A0A7M3E325_RHILE</name>
<gene>
    <name evidence="1" type="ORF">ELH90_02795</name>
</gene>
<evidence type="ECO:0000313" key="1">
    <source>
        <dbReference type="EMBL" id="TAY55353.1"/>
    </source>
</evidence>
<comment type="caution">
    <text evidence="1">The sequence shown here is derived from an EMBL/GenBank/DDBJ whole genome shotgun (WGS) entry which is preliminary data.</text>
</comment>
<dbReference type="Proteomes" id="UP000292974">
    <property type="component" value="Unassembled WGS sequence"/>
</dbReference>
<evidence type="ECO:0000313" key="2">
    <source>
        <dbReference type="Proteomes" id="UP000292974"/>
    </source>
</evidence>
<sequence>MRGPTVNPTDRAVQLFIEAQSRSNFLFLSNSGRKTASHFSWNCSSVSAAPRFPGQGRISNRP</sequence>
<protein>
    <submittedName>
        <fullName evidence="1">Uncharacterized protein</fullName>
    </submittedName>
</protein>
<dbReference type="EMBL" id="SIOP01000001">
    <property type="protein sequence ID" value="TAY55353.1"/>
    <property type="molecule type" value="Genomic_DNA"/>
</dbReference>
<accession>A0A7M3E325</accession>
<dbReference type="AlphaFoldDB" id="A0A7M3E325"/>